<evidence type="ECO:0000256" key="1">
    <source>
        <dbReference type="SAM" id="MobiDB-lite"/>
    </source>
</evidence>
<name>A0AAE0WKT8_9PEZI</name>
<reference evidence="3" key="1">
    <citation type="submission" date="2023-07" db="EMBL/GenBank/DDBJ databases">
        <title>Black Yeasts Isolated from many extreme environments.</title>
        <authorList>
            <person name="Coleine C."/>
            <person name="Stajich J.E."/>
            <person name="Selbmann L."/>
        </authorList>
    </citation>
    <scope>NUCLEOTIDE SEQUENCE</scope>
    <source>
        <strain evidence="3">CCFEE 5485</strain>
    </source>
</reference>
<dbReference type="InterPro" id="IPR046539">
    <property type="entry name" value="DUF6604"/>
</dbReference>
<dbReference type="PANTHER" id="PTHR38795:SF1">
    <property type="entry name" value="DUF6604 DOMAIN-CONTAINING PROTEIN"/>
    <property type="match status" value="1"/>
</dbReference>
<dbReference type="EMBL" id="JAUTXT010000024">
    <property type="protein sequence ID" value="KAK3673545.1"/>
    <property type="molecule type" value="Genomic_DNA"/>
</dbReference>
<keyword evidence="4" id="KW-1185">Reference proteome</keyword>
<comment type="caution">
    <text evidence="3">The sequence shown here is derived from an EMBL/GenBank/DDBJ whole genome shotgun (WGS) entry which is preliminary data.</text>
</comment>
<protein>
    <recommendedName>
        <fullName evidence="2">DUF6604 domain-containing protein</fullName>
    </recommendedName>
</protein>
<feature type="region of interest" description="Disordered" evidence="1">
    <location>
        <begin position="37"/>
        <end position="58"/>
    </location>
</feature>
<dbReference type="AlphaFoldDB" id="A0AAE0WKT8"/>
<organism evidence="3 4">
    <name type="scientific">Recurvomyces mirabilis</name>
    <dbReference type="NCBI Taxonomy" id="574656"/>
    <lineage>
        <taxon>Eukaryota</taxon>
        <taxon>Fungi</taxon>
        <taxon>Dikarya</taxon>
        <taxon>Ascomycota</taxon>
        <taxon>Pezizomycotina</taxon>
        <taxon>Dothideomycetes</taxon>
        <taxon>Dothideomycetidae</taxon>
        <taxon>Mycosphaerellales</taxon>
        <taxon>Teratosphaeriaceae</taxon>
        <taxon>Recurvomyces</taxon>
    </lineage>
</organism>
<evidence type="ECO:0000313" key="3">
    <source>
        <dbReference type="EMBL" id="KAK3673545.1"/>
    </source>
</evidence>
<feature type="domain" description="DUF6604" evidence="2">
    <location>
        <begin position="11"/>
        <end position="250"/>
    </location>
</feature>
<dbReference type="Pfam" id="PF20253">
    <property type="entry name" value="DUF6604"/>
    <property type="match status" value="1"/>
</dbReference>
<accession>A0AAE0WKT8</accession>
<dbReference type="Proteomes" id="UP001274830">
    <property type="component" value="Unassembled WGS sequence"/>
</dbReference>
<evidence type="ECO:0000313" key="4">
    <source>
        <dbReference type="Proteomes" id="UP001274830"/>
    </source>
</evidence>
<gene>
    <name evidence="3" type="ORF">LTR78_006449</name>
</gene>
<dbReference type="PANTHER" id="PTHR38795">
    <property type="entry name" value="DUF6604 DOMAIN-CONTAINING PROTEIN"/>
    <property type="match status" value="1"/>
</dbReference>
<evidence type="ECO:0000259" key="2">
    <source>
        <dbReference type="Pfam" id="PF20253"/>
    </source>
</evidence>
<proteinExistence type="predicted"/>
<sequence>MAARSSIDTYQTYKLGTSRIATWLVQAAKRAGHDAAKRIDAGRAPGESSKKSKAATSPKYEVPLAHFTPLVQAIAALHSPKIRIPRSIVAVIKSVIELRKATSALYSKITQQEPSARRTTADGGHRHFITILENVRSILQPTKPEHHADHATVTNLFEALAVQDVEDGDDMPVEQMGMRPKQASAPTYELEMDGEKQVFAIMAFFKDFADVRRYIMEVWTAYCHGTEDVMSAAVTTKTAFTLLRHSSDELCDTVPGITGHASLIARLFEQLGIFNGSNGVQEVEMSEDLGDLICMPPFSLLDDYSDILDKSRLPVLKPGQLGSRISNVSYWDLSLPEKRRDDKIVLWELLPEFTKLARINMHLPFEDELMAGLRKMMNANSIDGLPMYTVFATQVLLDIHHVMRISAFMPWVDLQATDTKLRDLAQEWTQEDKIGKHPISRTTHVQPKPFHLLKNQPVLAGLLVFYLNMQLNDGGLQLCNGWGTAVYPAHLYNAIHHGAGFKQEWDDIDYVLDTHSASRIFVGAPPTEPQDFLKRFTLALGVSASNLARNRRPGGTALITAAKKGPRGLKTTSPVKDIFHEKFIAGGPINLSPANIVVMLAVATKTPPIGPTSLLTAVREGMASEELHLKFDYISLHLRNSRLLRKLQTHLHADLVRCFTEEYIEDESQLPFVIGYVFKVVAGSNRVSEDLRLANG</sequence>